<dbReference type="GO" id="GO:0003676">
    <property type="term" value="F:nucleic acid binding"/>
    <property type="evidence" value="ECO:0007669"/>
    <property type="project" value="InterPro"/>
</dbReference>
<evidence type="ECO:0000313" key="4">
    <source>
        <dbReference type="EMBL" id="TFY97576.1"/>
    </source>
</evidence>
<evidence type="ECO:0000256" key="1">
    <source>
        <dbReference type="ARBA" id="ARBA00004496"/>
    </source>
</evidence>
<evidence type="ECO:0000259" key="3">
    <source>
        <dbReference type="PROSITE" id="PS51857"/>
    </source>
</evidence>
<comment type="subcellular location">
    <subcellularLocation>
        <location evidence="1">Cytoplasm</location>
    </subcellularLocation>
</comment>
<dbReference type="PIRSF" id="PIRSF002599">
    <property type="entry name" value="Cold_shock_A"/>
    <property type="match status" value="1"/>
</dbReference>
<accession>A0A4Z0BE33</accession>
<dbReference type="InterPro" id="IPR002059">
    <property type="entry name" value="CSP_DNA-bd"/>
</dbReference>
<name>A0A4Z0BE33_9BURK</name>
<dbReference type="InterPro" id="IPR011129">
    <property type="entry name" value="CSD"/>
</dbReference>
<gene>
    <name evidence="4" type="ORF">EZ216_17755</name>
</gene>
<dbReference type="Proteomes" id="UP000297839">
    <property type="component" value="Unassembled WGS sequence"/>
</dbReference>
<dbReference type="EMBL" id="SMLK01000007">
    <property type="protein sequence ID" value="TFY97576.1"/>
    <property type="molecule type" value="Genomic_DNA"/>
</dbReference>
<dbReference type="InterPro" id="IPR012340">
    <property type="entry name" value="NA-bd_OB-fold"/>
</dbReference>
<feature type="domain" description="CSD" evidence="3">
    <location>
        <begin position="5"/>
        <end position="67"/>
    </location>
</feature>
<dbReference type="Gene3D" id="2.40.50.140">
    <property type="entry name" value="Nucleic acid-binding proteins"/>
    <property type="match status" value="1"/>
</dbReference>
<dbReference type="AlphaFoldDB" id="A0A4Z0BE33"/>
<dbReference type="RefSeq" id="WP_135251128.1">
    <property type="nucleotide sequence ID" value="NZ_SMLK01000007.1"/>
</dbReference>
<dbReference type="SMART" id="SM00357">
    <property type="entry name" value="CSP"/>
    <property type="match status" value="1"/>
</dbReference>
<organism evidence="4 5">
    <name type="scientific">Ramlibacter humi</name>
    <dbReference type="NCBI Taxonomy" id="2530451"/>
    <lineage>
        <taxon>Bacteria</taxon>
        <taxon>Pseudomonadati</taxon>
        <taxon>Pseudomonadota</taxon>
        <taxon>Betaproteobacteria</taxon>
        <taxon>Burkholderiales</taxon>
        <taxon>Comamonadaceae</taxon>
        <taxon>Ramlibacter</taxon>
    </lineage>
</organism>
<dbReference type="PROSITE" id="PS51857">
    <property type="entry name" value="CSD_2"/>
    <property type="match status" value="1"/>
</dbReference>
<evidence type="ECO:0000256" key="2">
    <source>
        <dbReference type="ARBA" id="ARBA00022490"/>
    </source>
</evidence>
<sequence>MGEKDQTGVIKVYYPVKGYGFISRTAGRDVFFYRTSAEKEESLIEGSTVRFNLESTPKGPKAINVVRVS</sequence>
<dbReference type="GO" id="GO:0005829">
    <property type="term" value="C:cytosol"/>
    <property type="evidence" value="ECO:0007669"/>
    <property type="project" value="UniProtKB-ARBA"/>
</dbReference>
<evidence type="ECO:0000313" key="5">
    <source>
        <dbReference type="Proteomes" id="UP000297839"/>
    </source>
</evidence>
<keyword evidence="5" id="KW-1185">Reference proteome</keyword>
<proteinExistence type="predicted"/>
<protein>
    <submittedName>
        <fullName evidence="4">Cold shock domain-containing protein</fullName>
    </submittedName>
</protein>
<dbReference type="OrthoDB" id="72963at2"/>
<comment type="caution">
    <text evidence="4">The sequence shown here is derived from an EMBL/GenBank/DDBJ whole genome shotgun (WGS) entry which is preliminary data.</text>
</comment>
<reference evidence="4 5" key="1">
    <citation type="submission" date="2019-03" db="EMBL/GenBank/DDBJ databases">
        <title>Ramlibacter sp. 18x22-1, whole genome shotgun sequence.</title>
        <authorList>
            <person name="Zhang X."/>
            <person name="Feng G."/>
            <person name="Zhu H."/>
        </authorList>
    </citation>
    <scope>NUCLEOTIDE SEQUENCE [LARGE SCALE GENOMIC DNA]</scope>
    <source>
        <strain evidence="4 5">18x22-1</strain>
    </source>
</reference>
<dbReference type="InterPro" id="IPR012156">
    <property type="entry name" value="Cold_shock_CspA"/>
</dbReference>
<keyword evidence="2" id="KW-0963">Cytoplasm</keyword>
<dbReference type="NCBIfam" id="NF038236">
    <property type="entry name" value="retron_eff_Se72"/>
    <property type="match status" value="1"/>
</dbReference>
<dbReference type="Pfam" id="PF00313">
    <property type="entry name" value="CSD"/>
    <property type="match status" value="1"/>
</dbReference>
<dbReference type="SUPFAM" id="SSF50249">
    <property type="entry name" value="Nucleic acid-binding proteins"/>
    <property type="match status" value="1"/>
</dbReference>